<dbReference type="PANTHER" id="PTHR43267">
    <property type="entry name" value="TRNA THREONYLCARBAMOYLADENOSINE DEHYDRATASE"/>
    <property type="match status" value="1"/>
</dbReference>
<feature type="domain" description="THIF-type NAD/FAD binding fold" evidence="2">
    <location>
        <begin position="6"/>
        <end position="254"/>
    </location>
</feature>
<dbReference type="EMBL" id="CP002400">
    <property type="protein sequence ID" value="ADU28003.1"/>
    <property type="molecule type" value="Genomic_DNA"/>
</dbReference>
<keyword evidence="4" id="KW-1185">Reference proteome</keyword>
<dbReference type="PANTHER" id="PTHR43267:SF1">
    <property type="entry name" value="TRNA THREONYLCARBAMOYLADENOSINE DEHYDRATASE"/>
    <property type="match status" value="1"/>
</dbReference>
<evidence type="ECO:0000313" key="3">
    <source>
        <dbReference type="EMBL" id="ADU28003.1"/>
    </source>
</evidence>
<dbReference type="InterPro" id="IPR035985">
    <property type="entry name" value="Ubiquitin-activating_enz"/>
</dbReference>
<dbReference type="HOGENOM" id="CLU_013325_4_1_9"/>
<dbReference type="RefSeq" id="WP_013486346.1">
    <property type="nucleotide sequence ID" value="NC_014828.1"/>
</dbReference>
<organism evidence="3 4">
    <name type="scientific">Ethanoligenens harbinense (strain DSM 18485 / JCM 12961 / CGMCC 1.5033 / YUAN-3)</name>
    <dbReference type="NCBI Taxonomy" id="663278"/>
    <lineage>
        <taxon>Bacteria</taxon>
        <taxon>Bacillati</taxon>
        <taxon>Bacillota</taxon>
        <taxon>Clostridia</taxon>
        <taxon>Eubacteriales</taxon>
        <taxon>Oscillospiraceae</taxon>
        <taxon>Ethanoligenens</taxon>
    </lineage>
</organism>
<sequence>MLNEFSRTEMLIGKPALERLAAAHVAVFGIGGVGSYVVEALARSAVGSLTLVDDDRICLTNINRQLHATHQTVGRYKADVMAARARDINPRARVDVRKVFYTEQTAADVFDTRWDYIIDAVDTVSAKLDLVTRAMEAGIPVISCMGAANKLDPTKLEVADIYETSVCPLCKVMRHELRRRGVPRLKVVYSREIPIRPRENEETSCKYNCVCPEGTKRTCTVRRQIPGSTAFVPAAAGLILAGEVVRDLCGIPRPATGN</sequence>
<dbReference type="GO" id="GO:0008641">
    <property type="term" value="F:ubiquitin-like modifier activating enzyme activity"/>
    <property type="evidence" value="ECO:0007669"/>
    <property type="project" value="InterPro"/>
</dbReference>
<dbReference type="CDD" id="cd00755">
    <property type="entry name" value="YgdL_like"/>
    <property type="match status" value="1"/>
</dbReference>
<dbReference type="InterPro" id="IPR000594">
    <property type="entry name" value="ThiF_NAD_FAD-bd"/>
</dbReference>
<dbReference type="STRING" id="663278.Ethha_2510"/>
<dbReference type="GO" id="GO:0061504">
    <property type="term" value="P:cyclic threonylcarbamoyladenosine biosynthetic process"/>
    <property type="evidence" value="ECO:0007669"/>
    <property type="project" value="TreeGrafter"/>
</dbReference>
<evidence type="ECO:0000259" key="2">
    <source>
        <dbReference type="Pfam" id="PF00899"/>
    </source>
</evidence>
<dbReference type="Proteomes" id="UP000001551">
    <property type="component" value="Chromosome"/>
</dbReference>
<dbReference type="GO" id="GO:0061503">
    <property type="term" value="F:tRNA threonylcarbamoyladenosine dehydratase"/>
    <property type="evidence" value="ECO:0007669"/>
    <property type="project" value="TreeGrafter"/>
</dbReference>
<dbReference type="InterPro" id="IPR045886">
    <property type="entry name" value="ThiF/MoeB/HesA"/>
</dbReference>
<gene>
    <name evidence="3" type="ordered locus">Ethha_2510</name>
</gene>
<keyword evidence="1" id="KW-0472">Membrane</keyword>
<name>E6U5Y6_ETHHY</name>
<dbReference type="SUPFAM" id="SSF69572">
    <property type="entry name" value="Activating enzymes of the ubiquitin-like proteins"/>
    <property type="match status" value="1"/>
</dbReference>
<dbReference type="eggNOG" id="COG1179">
    <property type="taxonomic scope" value="Bacteria"/>
</dbReference>
<dbReference type="Gene3D" id="3.40.50.720">
    <property type="entry name" value="NAD(P)-binding Rossmann-like Domain"/>
    <property type="match status" value="1"/>
</dbReference>
<dbReference type="Pfam" id="PF00899">
    <property type="entry name" value="ThiF"/>
    <property type="match status" value="1"/>
</dbReference>
<keyword evidence="1" id="KW-0812">Transmembrane</keyword>
<evidence type="ECO:0000313" key="4">
    <source>
        <dbReference type="Proteomes" id="UP000001551"/>
    </source>
</evidence>
<feature type="transmembrane region" description="Helical" evidence="1">
    <location>
        <begin position="20"/>
        <end position="38"/>
    </location>
</feature>
<reference evidence="3 4" key="1">
    <citation type="submission" date="2010-12" db="EMBL/GenBank/DDBJ databases">
        <title>Complete sequence of Ethanoligenens harbinense YUAN-3.</title>
        <authorList>
            <person name="Lucas S."/>
            <person name="Copeland A."/>
            <person name="Lapidus A."/>
            <person name="Cheng J.-F."/>
            <person name="Bruce D."/>
            <person name="Goodwin L."/>
            <person name="Pitluck S."/>
            <person name="Chertkov O."/>
            <person name="Misra M."/>
            <person name="Detter J.C."/>
            <person name="Han C."/>
            <person name="Tapia R."/>
            <person name="Land M."/>
            <person name="Hauser L."/>
            <person name="Jeffries C."/>
            <person name="Kyrpides N."/>
            <person name="Ivanova N."/>
            <person name="Mikhailova N."/>
            <person name="Wang A."/>
            <person name="Mouttaki H."/>
            <person name="He Z."/>
            <person name="Zhou J."/>
            <person name="Hemme C.L."/>
            <person name="Woyke T."/>
        </authorList>
    </citation>
    <scope>NUCLEOTIDE SEQUENCE [LARGE SCALE GENOMIC DNA]</scope>
    <source>
        <strain evidence="4">DSM 18485 / JCM 12961 / CGMCC 1.5033 / YUAN-3</strain>
    </source>
</reference>
<protein>
    <submittedName>
        <fullName evidence="3">UBA/THIF-type NAD/FAD binding protein</fullName>
    </submittedName>
</protein>
<dbReference type="AlphaFoldDB" id="E6U5Y6"/>
<dbReference type="KEGG" id="eha:Ethha_2510"/>
<keyword evidence="1" id="KW-1133">Transmembrane helix</keyword>
<dbReference type="FunFam" id="3.40.50.720:FF:000141">
    <property type="entry name" value="tRNA threonylcarbamoyladenosine dehydratase"/>
    <property type="match status" value="1"/>
</dbReference>
<evidence type="ECO:0000256" key="1">
    <source>
        <dbReference type="SAM" id="Phobius"/>
    </source>
</evidence>
<accession>E6U5Y6</accession>
<proteinExistence type="predicted"/>